<keyword evidence="1" id="KW-0812">Transmembrane</keyword>
<protein>
    <submittedName>
        <fullName evidence="2">Uncharacterized protein</fullName>
    </submittedName>
</protein>
<organism evidence="2 3">
    <name type="scientific">Fistulina hepatica ATCC 64428</name>
    <dbReference type="NCBI Taxonomy" id="1128425"/>
    <lineage>
        <taxon>Eukaryota</taxon>
        <taxon>Fungi</taxon>
        <taxon>Dikarya</taxon>
        <taxon>Basidiomycota</taxon>
        <taxon>Agaricomycotina</taxon>
        <taxon>Agaricomycetes</taxon>
        <taxon>Agaricomycetidae</taxon>
        <taxon>Agaricales</taxon>
        <taxon>Fistulinaceae</taxon>
        <taxon>Fistulina</taxon>
    </lineage>
</organism>
<dbReference type="EMBL" id="KN881858">
    <property type="protein sequence ID" value="KIY48042.1"/>
    <property type="molecule type" value="Genomic_DNA"/>
</dbReference>
<sequence length="127" mass="14458">MTYSFQSEHAKYAQQLAEYTRRQFRDAQCTLQSDEFAMRKLPVSYKHVVPKLTRCQQVKLANEVAFAQHDARHVAFLTSRTPSAAMFPLPDSRVTTLILMPPTLLGLLVLPLFIPARLFSASISIIY</sequence>
<gene>
    <name evidence="2" type="ORF">FISHEDRAFT_74043</name>
</gene>
<keyword evidence="1" id="KW-1133">Transmembrane helix</keyword>
<feature type="transmembrane region" description="Helical" evidence="1">
    <location>
        <begin position="94"/>
        <end position="114"/>
    </location>
</feature>
<name>A0A0D7AAK9_9AGAR</name>
<reference evidence="2 3" key="1">
    <citation type="journal article" date="2015" name="Fungal Genet. Biol.">
        <title>Evolution of novel wood decay mechanisms in Agaricales revealed by the genome sequences of Fistulina hepatica and Cylindrobasidium torrendii.</title>
        <authorList>
            <person name="Floudas D."/>
            <person name="Held B.W."/>
            <person name="Riley R."/>
            <person name="Nagy L.G."/>
            <person name="Koehler G."/>
            <person name="Ransdell A.S."/>
            <person name="Younus H."/>
            <person name="Chow J."/>
            <person name="Chiniquy J."/>
            <person name="Lipzen A."/>
            <person name="Tritt A."/>
            <person name="Sun H."/>
            <person name="Haridas S."/>
            <person name="LaButti K."/>
            <person name="Ohm R.A."/>
            <person name="Kues U."/>
            <person name="Blanchette R.A."/>
            <person name="Grigoriev I.V."/>
            <person name="Minto R.E."/>
            <person name="Hibbett D.S."/>
        </authorList>
    </citation>
    <scope>NUCLEOTIDE SEQUENCE [LARGE SCALE GENOMIC DNA]</scope>
    <source>
        <strain evidence="2 3">ATCC 64428</strain>
    </source>
</reference>
<dbReference type="Proteomes" id="UP000054144">
    <property type="component" value="Unassembled WGS sequence"/>
</dbReference>
<evidence type="ECO:0000313" key="3">
    <source>
        <dbReference type="Proteomes" id="UP000054144"/>
    </source>
</evidence>
<keyword evidence="1" id="KW-0472">Membrane</keyword>
<dbReference type="AlphaFoldDB" id="A0A0D7AAK9"/>
<keyword evidence="3" id="KW-1185">Reference proteome</keyword>
<proteinExistence type="predicted"/>
<evidence type="ECO:0000313" key="2">
    <source>
        <dbReference type="EMBL" id="KIY48042.1"/>
    </source>
</evidence>
<evidence type="ECO:0000256" key="1">
    <source>
        <dbReference type="SAM" id="Phobius"/>
    </source>
</evidence>
<accession>A0A0D7AAK9</accession>